<dbReference type="InterPro" id="IPR011029">
    <property type="entry name" value="DEATH-like_dom_sf"/>
</dbReference>
<keyword evidence="13" id="KW-0051">Antiviral defense</keyword>
<evidence type="ECO:0000256" key="22">
    <source>
        <dbReference type="SAM" id="MobiDB-lite"/>
    </source>
</evidence>
<feature type="domain" description="Caspase recruitment" evidence="24">
    <location>
        <begin position="6"/>
        <end position="92"/>
    </location>
</feature>
<feature type="region of interest" description="Disordered" evidence="22">
    <location>
        <begin position="104"/>
        <end position="408"/>
    </location>
</feature>
<dbReference type="CTD" id="57506"/>
<evidence type="ECO:0000256" key="10">
    <source>
        <dbReference type="ARBA" id="ARBA00022843"/>
    </source>
</evidence>
<keyword evidence="8 23" id="KW-0812">Transmembrane</keyword>
<accession>A0A3B3DB10</accession>
<keyword evidence="15 23" id="KW-0472">Membrane</keyword>
<evidence type="ECO:0000256" key="6">
    <source>
        <dbReference type="ARBA" id="ARBA00022581"/>
    </source>
</evidence>
<dbReference type="OMA" id="PHIDQKF"/>
<evidence type="ECO:0000256" key="16">
    <source>
        <dbReference type="ARBA" id="ARBA00023139"/>
    </source>
</evidence>
<dbReference type="GO" id="GO:0005741">
    <property type="term" value="C:mitochondrial outer membrane"/>
    <property type="evidence" value="ECO:0007669"/>
    <property type="project" value="UniProtKB-SubCell"/>
</dbReference>
<evidence type="ECO:0000256" key="21">
    <source>
        <dbReference type="ARBA" id="ARBA00083233"/>
    </source>
</evidence>
<dbReference type="GeneTree" id="ENSGT01030000234772"/>
<dbReference type="GO" id="GO:0002753">
    <property type="term" value="P:cytoplasmic pattern recognition receptor signaling pathway"/>
    <property type="evidence" value="ECO:0007669"/>
    <property type="project" value="UniProtKB-ARBA"/>
</dbReference>
<evidence type="ECO:0000256" key="14">
    <source>
        <dbReference type="ARBA" id="ARBA00023128"/>
    </source>
</evidence>
<dbReference type="GeneID" id="112143451"/>
<dbReference type="PaxDb" id="30732-ENSOMEP00000027076"/>
<keyword evidence="5" id="KW-0597">Phosphoprotein</keyword>
<evidence type="ECO:0000256" key="13">
    <source>
        <dbReference type="ARBA" id="ARBA00023118"/>
    </source>
</evidence>
<dbReference type="FunFam" id="1.10.533.10:FF:000063">
    <property type="entry name" value="Mitochondrial antiviral-signaling protein"/>
    <property type="match status" value="1"/>
</dbReference>
<evidence type="ECO:0000256" key="12">
    <source>
        <dbReference type="ARBA" id="ARBA00022989"/>
    </source>
</evidence>
<keyword evidence="12 23" id="KW-1133">Transmembrane helix</keyword>
<dbReference type="KEGG" id="oml:112143451"/>
<keyword evidence="9" id="KW-1000">Mitochondrion outer membrane</keyword>
<reference evidence="25" key="2">
    <citation type="submission" date="2025-09" db="UniProtKB">
        <authorList>
            <consortium name="Ensembl"/>
        </authorList>
    </citation>
    <scope>IDENTIFICATION</scope>
</reference>
<keyword evidence="10" id="KW-0832">Ubl conjugation</keyword>
<dbReference type="Gene3D" id="1.10.533.10">
    <property type="entry name" value="Death Domain, Fas"/>
    <property type="match status" value="1"/>
</dbReference>
<dbReference type="RefSeq" id="XP_024123201.1">
    <property type="nucleotide sequence ID" value="XM_024267433.2"/>
</dbReference>
<dbReference type="GO" id="GO:0035591">
    <property type="term" value="F:signaling adaptor activity"/>
    <property type="evidence" value="ECO:0007669"/>
    <property type="project" value="UniProtKB-ARBA"/>
</dbReference>
<reference evidence="25" key="1">
    <citation type="submission" date="2025-08" db="UniProtKB">
        <authorList>
            <consortium name="Ensembl"/>
        </authorList>
    </citation>
    <scope>IDENTIFICATION</scope>
</reference>
<evidence type="ECO:0000256" key="11">
    <source>
        <dbReference type="ARBA" id="ARBA00022859"/>
    </source>
</evidence>
<keyword evidence="11" id="KW-0391">Immunity</keyword>
<dbReference type="Pfam" id="PF16739">
    <property type="entry name" value="CARD_2"/>
    <property type="match status" value="1"/>
</dbReference>
<feature type="region of interest" description="Disordered" evidence="22">
    <location>
        <begin position="421"/>
        <end position="487"/>
    </location>
</feature>
<evidence type="ECO:0000256" key="9">
    <source>
        <dbReference type="ARBA" id="ARBA00022787"/>
    </source>
</evidence>
<feature type="compositionally biased region" description="Basic and acidic residues" evidence="22">
    <location>
        <begin position="197"/>
        <end position="206"/>
    </location>
</feature>
<feature type="compositionally biased region" description="Basic and acidic residues" evidence="22">
    <location>
        <begin position="460"/>
        <end position="472"/>
    </location>
</feature>
<dbReference type="GO" id="GO:0051607">
    <property type="term" value="P:defense response to virus"/>
    <property type="evidence" value="ECO:0007669"/>
    <property type="project" value="UniProtKB-KW"/>
</dbReference>
<dbReference type="GO" id="GO:0032727">
    <property type="term" value="P:positive regulation of interferon-alpha production"/>
    <property type="evidence" value="ECO:0007669"/>
    <property type="project" value="UniProtKB-ARBA"/>
</dbReference>
<dbReference type="GO" id="GO:0045071">
    <property type="term" value="P:negative regulation of viral genome replication"/>
    <property type="evidence" value="ECO:0007669"/>
    <property type="project" value="UniProtKB-ARBA"/>
</dbReference>
<evidence type="ECO:0000256" key="15">
    <source>
        <dbReference type="ARBA" id="ARBA00023136"/>
    </source>
</evidence>
<feature type="compositionally biased region" description="Pro residues" evidence="22">
    <location>
        <begin position="174"/>
        <end position="186"/>
    </location>
</feature>
<keyword evidence="14" id="KW-0496">Mitochondrion</keyword>
<evidence type="ECO:0000313" key="26">
    <source>
        <dbReference type="Proteomes" id="UP000261560"/>
    </source>
</evidence>
<organism evidence="25 26">
    <name type="scientific">Oryzias melastigma</name>
    <name type="common">Marine medaka</name>
    <dbReference type="NCBI Taxonomy" id="30732"/>
    <lineage>
        <taxon>Eukaryota</taxon>
        <taxon>Metazoa</taxon>
        <taxon>Chordata</taxon>
        <taxon>Craniata</taxon>
        <taxon>Vertebrata</taxon>
        <taxon>Euteleostomi</taxon>
        <taxon>Actinopterygii</taxon>
        <taxon>Neopterygii</taxon>
        <taxon>Teleostei</taxon>
        <taxon>Neoteleostei</taxon>
        <taxon>Acanthomorphata</taxon>
        <taxon>Ovalentaria</taxon>
        <taxon>Atherinomorphae</taxon>
        <taxon>Beloniformes</taxon>
        <taxon>Adrianichthyidae</taxon>
        <taxon>Oryziinae</taxon>
        <taxon>Oryzias</taxon>
    </lineage>
</organism>
<dbReference type="GO" id="GO:0032728">
    <property type="term" value="P:positive regulation of interferon-beta production"/>
    <property type="evidence" value="ECO:0007669"/>
    <property type="project" value="UniProtKB-ARBA"/>
</dbReference>
<evidence type="ECO:0000256" key="20">
    <source>
        <dbReference type="ARBA" id="ARBA00082620"/>
    </source>
</evidence>
<keyword evidence="4" id="KW-1017">Isopeptide bond</keyword>
<feature type="compositionally biased region" description="Low complexity" evidence="22">
    <location>
        <begin position="124"/>
        <end position="135"/>
    </location>
</feature>
<evidence type="ECO:0000256" key="2">
    <source>
        <dbReference type="ARBA" id="ARBA00004572"/>
    </source>
</evidence>
<evidence type="ECO:0000256" key="5">
    <source>
        <dbReference type="ARBA" id="ARBA00022553"/>
    </source>
</evidence>
<proteinExistence type="predicted"/>
<evidence type="ECO:0000256" key="8">
    <source>
        <dbReference type="ARBA" id="ARBA00022692"/>
    </source>
</evidence>
<dbReference type="GO" id="GO:1900063">
    <property type="term" value="P:regulation of peroxisome organization"/>
    <property type="evidence" value="ECO:0007669"/>
    <property type="project" value="UniProtKB-ARBA"/>
</dbReference>
<dbReference type="GO" id="GO:0070585">
    <property type="term" value="P:protein localization to mitochondrion"/>
    <property type="evidence" value="ECO:0007669"/>
    <property type="project" value="UniProtKB-ARBA"/>
</dbReference>
<evidence type="ECO:0000256" key="7">
    <source>
        <dbReference type="ARBA" id="ARBA00022588"/>
    </source>
</evidence>
<sequence length="510" mass="53304">MSFTSDQLYNIYIRRNLPTIASRVKVREVIVHLPCLTSHDRENIEAKRDTNGNHDAMVLLMECLKRRENWPEQLIQALEACEHTMLASEVRAAYEALTGVNNSSAGSPPGTVVRAHVHPPPAASSPSVPDSGAAVAPPPEVPPVPAEPAIQAPSPLQNTPKRPSSAAELSTPTKVPPTVTPPPSPETPHAQQVAAVPREDTRRGPEENSESQFEVGDDANPQNKEEASPQSPGSRNDDSTASPTANHEQLGAREGSSVLTVTPVKRPVQDSSPPAVQTPTARVSVAVQAVDRSPQTEPAASFGPSAGRTPPLDDSCLSKPGQLVSILPQTSPGPAVLPGSLEDPYSGGSDRLEFSEAAPDAVAPSQTPACSSAVSSTAGGSVVDPPCQENGIALDHHEPEESHYESLCPSMEVLENTVHVSQEPSVLNMNGPPPQMKETGKGVTSAAEEAISASGNSEPPKAKVSPELHPQQKAEPPQAPTSQTAPGGYALAAAGVCACALLVAWKLKKM</sequence>
<dbReference type="Ensembl" id="ENSOMET00000002905.1">
    <property type="protein sequence ID" value="ENSOMEP00000027076.1"/>
    <property type="gene ID" value="ENSOMEG00000009327.1"/>
</dbReference>
<dbReference type="STRING" id="30732.ENSOMEP00000027076"/>
<dbReference type="GO" id="GO:0005777">
    <property type="term" value="C:peroxisome"/>
    <property type="evidence" value="ECO:0007669"/>
    <property type="project" value="UniProtKB-SubCell"/>
</dbReference>
<dbReference type="GO" id="GO:0032755">
    <property type="term" value="P:positive regulation of interleukin-6 production"/>
    <property type="evidence" value="ECO:0007669"/>
    <property type="project" value="UniProtKB-ARBA"/>
</dbReference>
<feature type="compositionally biased region" description="Polar residues" evidence="22">
    <location>
        <begin position="228"/>
        <end position="247"/>
    </location>
</feature>
<dbReference type="GO" id="GO:1900227">
    <property type="term" value="P:positive regulation of NLRP3 inflammasome complex assembly"/>
    <property type="evidence" value="ECO:0007669"/>
    <property type="project" value="UniProtKB-ARBA"/>
</dbReference>
<evidence type="ECO:0000256" key="1">
    <source>
        <dbReference type="ARBA" id="ARBA00004275"/>
    </source>
</evidence>
<feature type="compositionally biased region" description="Low complexity" evidence="22">
    <location>
        <begin position="371"/>
        <end position="383"/>
    </location>
</feature>
<keyword evidence="6" id="KW-0945">Host-virus interaction</keyword>
<feature type="compositionally biased region" description="Basic and acidic residues" evidence="22">
    <location>
        <begin position="394"/>
        <end position="404"/>
    </location>
</feature>
<dbReference type="AlphaFoldDB" id="A0A3B3DB10"/>
<evidence type="ECO:0000256" key="3">
    <source>
        <dbReference type="ARBA" id="ARBA00022481"/>
    </source>
</evidence>
<comment type="subcellular location">
    <subcellularLocation>
        <location evidence="2">Mitochondrion outer membrane</location>
        <topology evidence="2">Single-pass membrane protein</topology>
    </subcellularLocation>
    <subcellularLocation>
        <location evidence="1">Peroxisome</location>
    </subcellularLocation>
</comment>
<keyword evidence="3" id="KW-0488">Methylation</keyword>
<keyword evidence="7" id="KW-0399">Innate immunity</keyword>
<evidence type="ECO:0000313" key="25">
    <source>
        <dbReference type="Ensembl" id="ENSOMEP00000027076.1"/>
    </source>
</evidence>
<dbReference type="GO" id="GO:0002230">
    <property type="term" value="P:positive regulation of defense response to virus by host"/>
    <property type="evidence" value="ECO:0007669"/>
    <property type="project" value="UniProtKB-ARBA"/>
</dbReference>
<feature type="compositionally biased region" description="Polar residues" evidence="22">
    <location>
        <begin position="269"/>
        <end position="281"/>
    </location>
</feature>
<evidence type="ECO:0000256" key="18">
    <source>
        <dbReference type="ARBA" id="ARBA00023288"/>
    </source>
</evidence>
<dbReference type="OrthoDB" id="9909785at2759"/>
<feature type="compositionally biased region" description="Pro residues" evidence="22">
    <location>
        <begin position="136"/>
        <end position="146"/>
    </location>
</feature>
<evidence type="ECO:0000256" key="17">
    <source>
        <dbReference type="ARBA" id="ARBA00023140"/>
    </source>
</evidence>
<evidence type="ECO:0000256" key="19">
    <source>
        <dbReference type="ARBA" id="ARBA00071084"/>
    </source>
</evidence>
<keyword evidence="16" id="KW-0564">Palmitate</keyword>
<keyword evidence="17" id="KW-0576">Peroxisome</keyword>
<feature type="transmembrane region" description="Helical" evidence="23">
    <location>
        <begin position="487"/>
        <end position="505"/>
    </location>
</feature>
<dbReference type="Proteomes" id="UP000261560">
    <property type="component" value="Unplaced"/>
</dbReference>
<dbReference type="GO" id="GO:0045087">
    <property type="term" value="P:innate immune response"/>
    <property type="evidence" value="ECO:0007669"/>
    <property type="project" value="UniProtKB-KW"/>
</dbReference>
<name>A0A3B3DB10_ORYME</name>
<keyword evidence="26" id="KW-1185">Reference proteome</keyword>
<keyword evidence="18" id="KW-0449">Lipoprotein</keyword>
<evidence type="ECO:0000259" key="24">
    <source>
        <dbReference type="Pfam" id="PF16739"/>
    </source>
</evidence>
<dbReference type="InterPro" id="IPR031964">
    <property type="entry name" value="CARD_dom"/>
</dbReference>
<protein>
    <recommendedName>
        <fullName evidence="19">Mitochondrial antiviral-signaling protein</fullName>
    </recommendedName>
    <alternativeName>
        <fullName evidence="20">Interferon beta promoter stimulator protein 1</fullName>
    </alternativeName>
    <alternativeName>
        <fullName evidence="21">Virus-induced-signaling adapter</fullName>
    </alternativeName>
</protein>
<evidence type="ECO:0000256" key="23">
    <source>
        <dbReference type="SAM" id="Phobius"/>
    </source>
</evidence>
<evidence type="ECO:0000256" key="4">
    <source>
        <dbReference type="ARBA" id="ARBA00022499"/>
    </source>
</evidence>